<keyword evidence="2" id="KW-1185">Reference proteome</keyword>
<evidence type="ECO:0000313" key="1">
    <source>
        <dbReference type="EMBL" id="KAK3093177.1"/>
    </source>
</evidence>
<proteinExistence type="predicted"/>
<gene>
    <name evidence="1" type="ORF">FSP39_012237</name>
</gene>
<comment type="caution">
    <text evidence="1">The sequence shown here is derived from an EMBL/GenBank/DDBJ whole genome shotgun (WGS) entry which is preliminary data.</text>
</comment>
<dbReference type="AlphaFoldDB" id="A0AA89BZ91"/>
<reference evidence="1" key="1">
    <citation type="submission" date="2019-08" db="EMBL/GenBank/DDBJ databases">
        <title>The improved chromosome-level genome for the pearl oyster Pinctada fucata martensii using PacBio sequencing and Hi-C.</title>
        <authorList>
            <person name="Zheng Z."/>
        </authorList>
    </citation>
    <scope>NUCLEOTIDE SEQUENCE</scope>
    <source>
        <strain evidence="1">ZZ-2019</strain>
        <tissue evidence="1">Adductor muscle</tissue>
    </source>
</reference>
<organism evidence="1 2">
    <name type="scientific">Pinctada imbricata</name>
    <name type="common">Atlantic pearl-oyster</name>
    <name type="synonym">Pinctada martensii</name>
    <dbReference type="NCBI Taxonomy" id="66713"/>
    <lineage>
        <taxon>Eukaryota</taxon>
        <taxon>Metazoa</taxon>
        <taxon>Spiralia</taxon>
        <taxon>Lophotrochozoa</taxon>
        <taxon>Mollusca</taxon>
        <taxon>Bivalvia</taxon>
        <taxon>Autobranchia</taxon>
        <taxon>Pteriomorphia</taxon>
        <taxon>Pterioida</taxon>
        <taxon>Pterioidea</taxon>
        <taxon>Pteriidae</taxon>
        <taxon>Pinctada</taxon>
    </lineage>
</organism>
<dbReference type="EMBL" id="VSWD01000009">
    <property type="protein sequence ID" value="KAK3093177.1"/>
    <property type="molecule type" value="Genomic_DNA"/>
</dbReference>
<name>A0AA89BZ91_PINIB</name>
<dbReference type="Proteomes" id="UP001186944">
    <property type="component" value="Unassembled WGS sequence"/>
</dbReference>
<accession>A0AA89BZ91</accession>
<protein>
    <submittedName>
        <fullName evidence="1">Uncharacterized protein</fullName>
    </submittedName>
</protein>
<evidence type="ECO:0000313" key="2">
    <source>
        <dbReference type="Proteomes" id="UP001186944"/>
    </source>
</evidence>
<sequence length="49" mass="5970">MDCKRSRAFLIDDGPDQCSERYVHTSWLRRFNRRRGRPSVSSSLREYDY</sequence>